<evidence type="ECO:0000313" key="4">
    <source>
        <dbReference type="Proteomes" id="UP001607069"/>
    </source>
</evidence>
<dbReference type="InterPro" id="IPR052559">
    <property type="entry name" value="V-haloperoxidase"/>
</dbReference>
<dbReference type="RefSeq" id="WP_279948263.1">
    <property type="nucleotide sequence ID" value="NZ_BAABEN010000002.1"/>
</dbReference>
<evidence type="ECO:0000313" key="3">
    <source>
        <dbReference type="EMBL" id="MFH0249117.1"/>
    </source>
</evidence>
<organism evidence="3 4">
    <name type="scientific">Streptomyces chitinivorans</name>
    <dbReference type="NCBI Taxonomy" id="1257027"/>
    <lineage>
        <taxon>Bacteria</taxon>
        <taxon>Bacillati</taxon>
        <taxon>Actinomycetota</taxon>
        <taxon>Actinomycetes</taxon>
        <taxon>Kitasatosporales</taxon>
        <taxon>Streptomycetaceae</taxon>
        <taxon>Streptomyces</taxon>
    </lineage>
</organism>
<name>A0ABW7HTS3_9ACTN</name>
<accession>A0ABW7HTS3</accession>
<dbReference type="PANTHER" id="PTHR34599:SF1">
    <property type="entry name" value="PHOSPHATIDIC ACID PHOSPHATASE TYPE 2_HALOPEROXIDASE DOMAIN-CONTAINING PROTEIN"/>
    <property type="match status" value="1"/>
</dbReference>
<dbReference type="InterPro" id="IPR006311">
    <property type="entry name" value="TAT_signal"/>
</dbReference>
<dbReference type="InterPro" id="IPR000326">
    <property type="entry name" value="PAP2/HPO"/>
</dbReference>
<dbReference type="Pfam" id="PF01569">
    <property type="entry name" value="PAP2"/>
    <property type="match status" value="1"/>
</dbReference>
<keyword evidence="4" id="KW-1185">Reference proteome</keyword>
<feature type="chain" id="PRO_5047228128" evidence="1">
    <location>
        <begin position="36"/>
        <end position="451"/>
    </location>
</feature>
<keyword evidence="1" id="KW-0732">Signal</keyword>
<sequence>MSGIAPTRRSVLVKAAATALAVGALVSVSPATAVAETPAQPTDRVIYWNRVLLDAFREVGGHPGPLTRGGAMLNTAMYDAANSISGQGKPYLTDMTQARGRHGSLNSALDHAAYHALKGAYPQLDFSDELATALALPDSGNRYDKAFGKLLGIRVGTNIVIERSDDGADDATPYNVINEPGYWRPTTPGAGPAGANWGKVKPWVLQSGSQFRPQEPLGFEDREELLASEGYAAQVDEVRRLGGADSTERTADQTEIARFWANDADGTYKPVGQQYEHAIIVQQTLRPHDTSYQTSRLFALLSMGLADAAISVWESKYHTGLWRPETAIKLADTDGNDLTVAHPDWKPLSATAAGTHFSPSFPTYSSGHSGIAAAWAGILQDYFGTDQVSFTGTTDDPNAVGVTRSFTSLSQAAQEKADSRLYAGVHFRMDNDAALAQGYQVADYVYANALK</sequence>
<dbReference type="EMBL" id="JBIHMK010000041">
    <property type="protein sequence ID" value="MFH0249117.1"/>
    <property type="molecule type" value="Genomic_DNA"/>
</dbReference>
<dbReference type="Proteomes" id="UP001607069">
    <property type="component" value="Unassembled WGS sequence"/>
</dbReference>
<dbReference type="PROSITE" id="PS51318">
    <property type="entry name" value="TAT"/>
    <property type="match status" value="1"/>
</dbReference>
<protein>
    <submittedName>
        <fullName evidence="3">Vanadium-dependent haloperoxidase</fullName>
    </submittedName>
</protein>
<evidence type="ECO:0000256" key="1">
    <source>
        <dbReference type="SAM" id="SignalP"/>
    </source>
</evidence>
<comment type="caution">
    <text evidence="3">The sequence shown here is derived from an EMBL/GenBank/DDBJ whole genome shotgun (WGS) entry which is preliminary data.</text>
</comment>
<feature type="domain" description="Phosphatidic acid phosphatase type 2/haloperoxidase" evidence="2">
    <location>
        <begin position="298"/>
        <end position="445"/>
    </location>
</feature>
<evidence type="ECO:0000259" key="2">
    <source>
        <dbReference type="Pfam" id="PF01569"/>
    </source>
</evidence>
<feature type="signal peptide" evidence="1">
    <location>
        <begin position="1"/>
        <end position="35"/>
    </location>
</feature>
<dbReference type="InterPro" id="IPR036938">
    <property type="entry name" value="PAP2/HPO_sf"/>
</dbReference>
<proteinExistence type="predicted"/>
<dbReference type="PANTHER" id="PTHR34599">
    <property type="entry name" value="PEROXIDASE-RELATED"/>
    <property type="match status" value="1"/>
</dbReference>
<gene>
    <name evidence="3" type="ORF">ACG5V6_12940</name>
</gene>
<dbReference type="Gene3D" id="1.10.606.20">
    <property type="match status" value="1"/>
</dbReference>
<dbReference type="CDD" id="cd03398">
    <property type="entry name" value="PAP2_haloperoxidase"/>
    <property type="match status" value="1"/>
</dbReference>
<dbReference type="SUPFAM" id="SSF48317">
    <property type="entry name" value="Acid phosphatase/Vanadium-dependent haloperoxidase"/>
    <property type="match status" value="1"/>
</dbReference>
<reference evidence="3 4" key="1">
    <citation type="submission" date="2024-10" db="EMBL/GenBank/DDBJ databases">
        <authorList>
            <person name="Cho J.-C."/>
        </authorList>
    </citation>
    <scope>NUCLEOTIDE SEQUENCE [LARGE SCALE GENOMIC DNA]</scope>
    <source>
        <strain evidence="3 4">KCTC29696</strain>
    </source>
</reference>